<keyword evidence="5 7" id="KW-1133">Transmembrane helix</keyword>
<evidence type="ECO:0000256" key="7">
    <source>
        <dbReference type="SAM" id="Phobius"/>
    </source>
</evidence>
<dbReference type="SUPFAM" id="SSF103481">
    <property type="entry name" value="Multidrug resistance efflux transporter EmrE"/>
    <property type="match status" value="2"/>
</dbReference>
<evidence type="ECO:0000259" key="8">
    <source>
        <dbReference type="Pfam" id="PF00892"/>
    </source>
</evidence>
<dbReference type="Pfam" id="PF00892">
    <property type="entry name" value="EamA"/>
    <property type="match status" value="2"/>
</dbReference>
<evidence type="ECO:0000256" key="6">
    <source>
        <dbReference type="ARBA" id="ARBA00023136"/>
    </source>
</evidence>
<dbReference type="RefSeq" id="WP_092092243.1">
    <property type="nucleotide sequence ID" value="NZ_FOQE01000014.1"/>
</dbReference>
<comment type="similarity">
    <text evidence="2">Belongs to the EamA transporter family.</text>
</comment>
<dbReference type="GO" id="GO:0005886">
    <property type="term" value="C:plasma membrane"/>
    <property type="evidence" value="ECO:0007669"/>
    <property type="project" value="UniProtKB-SubCell"/>
</dbReference>
<feature type="transmembrane region" description="Helical" evidence="7">
    <location>
        <begin position="148"/>
        <end position="167"/>
    </location>
</feature>
<feature type="transmembrane region" description="Helical" evidence="7">
    <location>
        <begin position="205"/>
        <end position="224"/>
    </location>
</feature>
<accession>A0A1I3C6G5</accession>
<evidence type="ECO:0000313" key="9">
    <source>
        <dbReference type="EMBL" id="SFH70148.1"/>
    </source>
</evidence>
<dbReference type="Proteomes" id="UP000198668">
    <property type="component" value="Unassembled WGS sequence"/>
</dbReference>
<dbReference type="PANTHER" id="PTHR42920">
    <property type="entry name" value="OS03G0707200 PROTEIN-RELATED"/>
    <property type="match status" value="1"/>
</dbReference>
<dbReference type="InterPro" id="IPR051258">
    <property type="entry name" value="Diverse_Substrate_Transporter"/>
</dbReference>
<feature type="transmembrane region" description="Helical" evidence="7">
    <location>
        <begin position="94"/>
        <end position="112"/>
    </location>
</feature>
<keyword evidence="3" id="KW-1003">Cell membrane</keyword>
<comment type="subcellular location">
    <subcellularLocation>
        <location evidence="1">Cell membrane</location>
        <topology evidence="1">Multi-pass membrane protein</topology>
    </subcellularLocation>
</comment>
<feature type="transmembrane region" description="Helical" evidence="7">
    <location>
        <begin position="68"/>
        <end position="88"/>
    </location>
</feature>
<sequence length="307" mass="33386">MKQLVSRLLMLVVTVIWGAGYVVSSVGIQAISPYQLIASRFLIAFILSLLFFFKALKDIKKSTLIRGSMIGVTLFLAFIFQTVGLAYTTPSKNAFLTAAGVVLVPFISSVFFKNKVPLKAIFGALFTFVGSALLSLDQISGLNIGDILTLICAVCFALQTIFSGLYVKHENVQALTIVQLGAAAISGLVTLLIRGEGYNFSSKEANLSVLYLALFGTFIAYFIQSVALRFISDSEAMIIASLESLWGMVLSILILNEWVTVQMLIGAFFILSGSIVAQLNFAKIKWPKRKVSAESIPHLTTVEQTDP</sequence>
<dbReference type="EMBL" id="FOQE01000014">
    <property type="protein sequence ID" value="SFH70148.1"/>
    <property type="molecule type" value="Genomic_DNA"/>
</dbReference>
<feature type="transmembrane region" description="Helical" evidence="7">
    <location>
        <begin position="7"/>
        <end position="31"/>
    </location>
</feature>
<feature type="transmembrane region" description="Helical" evidence="7">
    <location>
        <begin position="261"/>
        <end position="282"/>
    </location>
</feature>
<dbReference type="AlphaFoldDB" id="A0A1I3C6G5"/>
<feature type="transmembrane region" description="Helical" evidence="7">
    <location>
        <begin position="119"/>
        <end position="136"/>
    </location>
</feature>
<gene>
    <name evidence="9" type="ORF">SAMN04489868_11425</name>
</gene>
<feature type="domain" description="EamA" evidence="8">
    <location>
        <begin position="144"/>
        <end position="276"/>
    </location>
</feature>
<evidence type="ECO:0000256" key="4">
    <source>
        <dbReference type="ARBA" id="ARBA00022692"/>
    </source>
</evidence>
<evidence type="ECO:0000256" key="2">
    <source>
        <dbReference type="ARBA" id="ARBA00007362"/>
    </source>
</evidence>
<feature type="transmembrane region" description="Helical" evidence="7">
    <location>
        <begin position="174"/>
        <end position="193"/>
    </location>
</feature>
<feature type="transmembrane region" description="Helical" evidence="7">
    <location>
        <begin position="236"/>
        <end position="255"/>
    </location>
</feature>
<keyword evidence="10" id="KW-1185">Reference proteome</keyword>
<evidence type="ECO:0000256" key="5">
    <source>
        <dbReference type="ARBA" id="ARBA00022989"/>
    </source>
</evidence>
<dbReference type="InterPro" id="IPR037185">
    <property type="entry name" value="EmrE-like"/>
</dbReference>
<reference evidence="9 10" key="1">
    <citation type="submission" date="2016-10" db="EMBL/GenBank/DDBJ databases">
        <authorList>
            <person name="de Groot N.N."/>
        </authorList>
    </citation>
    <scope>NUCLEOTIDE SEQUENCE [LARGE SCALE GENOMIC DNA]</scope>
    <source>
        <strain evidence="9 10">DSM 27630</strain>
    </source>
</reference>
<proteinExistence type="inferred from homology"/>
<dbReference type="PANTHER" id="PTHR42920:SF5">
    <property type="entry name" value="EAMA DOMAIN-CONTAINING PROTEIN"/>
    <property type="match status" value="1"/>
</dbReference>
<organism evidence="9 10">
    <name type="scientific">Pisciglobus halotolerans</name>
    <dbReference type="NCBI Taxonomy" id="745365"/>
    <lineage>
        <taxon>Bacteria</taxon>
        <taxon>Bacillati</taxon>
        <taxon>Bacillota</taxon>
        <taxon>Bacilli</taxon>
        <taxon>Lactobacillales</taxon>
        <taxon>Carnobacteriaceae</taxon>
    </lineage>
</organism>
<feature type="domain" description="EamA" evidence="8">
    <location>
        <begin position="8"/>
        <end position="135"/>
    </location>
</feature>
<protein>
    <submittedName>
        <fullName evidence="9">Permease of the drug/metabolite transporter (DMT) superfamily</fullName>
    </submittedName>
</protein>
<feature type="transmembrane region" description="Helical" evidence="7">
    <location>
        <begin position="37"/>
        <end position="56"/>
    </location>
</feature>
<evidence type="ECO:0000256" key="3">
    <source>
        <dbReference type="ARBA" id="ARBA00022475"/>
    </source>
</evidence>
<keyword evidence="4 7" id="KW-0812">Transmembrane</keyword>
<keyword evidence="6 7" id="KW-0472">Membrane</keyword>
<dbReference type="InterPro" id="IPR000620">
    <property type="entry name" value="EamA_dom"/>
</dbReference>
<evidence type="ECO:0000313" key="10">
    <source>
        <dbReference type="Proteomes" id="UP000198668"/>
    </source>
</evidence>
<name>A0A1I3C6G5_9LACT</name>
<evidence type="ECO:0000256" key="1">
    <source>
        <dbReference type="ARBA" id="ARBA00004651"/>
    </source>
</evidence>
<dbReference type="OrthoDB" id="9804865at2"/>